<dbReference type="Proteomes" id="UP000245489">
    <property type="component" value="Unassembled WGS sequence"/>
</dbReference>
<dbReference type="PROSITE" id="PS51257">
    <property type="entry name" value="PROKAR_LIPOPROTEIN"/>
    <property type="match status" value="1"/>
</dbReference>
<feature type="signal peptide" evidence="4">
    <location>
        <begin position="1"/>
        <end position="19"/>
    </location>
</feature>
<reference evidence="5 6" key="1">
    <citation type="submission" date="2018-05" db="EMBL/GenBank/DDBJ databases">
        <title>Genomic Encyclopedia of Archaeal and Bacterial Type Strains, Phase II (KMG-II): from individual species to whole genera.</title>
        <authorList>
            <person name="Goeker M."/>
        </authorList>
    </citation>
    <scope>NUCLEOTIDE SEQUENCE [LARGE SCALE GENOMIC DNA]</scope>
    <source>
        <strain evidence="5 6">DSM 22214</strain>
    </source>
</reference>
<dbReference type="EMBL" id="QGGO01000054">
    <property type="protein sequence ID" value="PWK16079.1"/>
    <property type="molecule type" value="Genomic_DNA"/>
</dbReference>
<evidence type="ECO:0000256" key="1">
    <source>
        <dbReference type="ARBA" id="ARBA00004196"/>
    </source>
</evidence>
<sequence length="327" mass="36499">MKKSYKIYFLSAFILGLSACNSSKNDFDATGVFEAEEIIISAESSGKLLNFNISEGDNLKKGQEIGAVDCQNIGLQKAQVQASIEALKLKQNNASPQIQIFYKQLESQKSVMATQKEQMTVLEKERKRIQNLVNAEAVPSKQLDDIIGQIDILKRQMESTQSQLAVITQQITSQKEQVNIQNKGILSETQPLQVRISQIDEQLGHCKITNPIDGTVLVKYAEAQEITGMGKPLYKIANLETMTLRAYIAGTQLGQVKVNQPVKIFIDNGKDSYKEMMGTISWISSKSEFTPKTIQTKDERANLVYATKIKVKNDGFLKIGMYGEVKF</sequence>
<dbReference type="AlphaFoldDB" id="A0A316DFS0"/>
<dbReference type="GO" id="GO:0030313">
    <property type="term" value="C:cell envelope"/>
    <property type="evidence" value="ECO:0007669"/>
    <property type="project" value="UniProtKB-SubCell"/>
</dbReference>
<evidence type="ECO:0000256" key="4">
    <source>
        <dbReference type="SAM" id="SignalP"/>
    </source>
</evidence>
<comment type="caution">
    <text evidence="5">The sequence shown here is derived from an EMBL/GenBank/DDBJ whole genome shotgun (WGS) entry which is preliminary data.</text>
</comment>
<dbReference type="InterPro" id="IPR050465">
    <property type="entry name" value="UPF0194_transport"/>
</dbReference>
<protein>
    <submittedName>
        <fullName evidence="5">HlyD family secretion protein</fullName>
    </submittedName>
</protein>
<name>A0A316DFS0_9BACT</name>
<evidence type="ECO:0000256" key="3">
    <source>
        <dbReference type="SAM" id="Coils"/>
    </source>
</evidence>
<gene>
    <name evidence="5" type="ORF">LV89_04948</name>
</gene>
<dbReference type="OrthoDB" id="9778236at2"/>
<dbReference type="RefSeq" id="WP_109745637.1">
    <property type="nucleotide sequence ID" value="NZ_QGGO01000054.1"/>
</dbReference>
<evidence type="ECO:0000256" key="2">
    <source>
        <dbReference type="ARBA" id="ARBA00023054"/>
    </source>
</evidence>
<keyword evidence="2 3" id="KW-0175">Coiled coil</keyword>
<feature type="chain" id="PRO_5016384432" evidence="4">
    <location>
        <begin position="20"/>
        <end position="327"/>
    </location>
</feature>
<accession>A0A316DFS0</accession>
<dbReference type="PANTHER" id="PTHR32347:SF23">
    <property type="entry name" value="BLL5650 PROTEIN"/>
    <property type="match status" value="1"/>
</dbReference>
<dbReference type="PANTHER" id="PTHR32347">
    <property type="entry name" value="EFFLUX SYSTEM COMPONENT YKNX-RELATED"/>
    <property type="match status" value="1"/>
</dbReference>
<dbReference type="Gene3D" id="2.40.50.100">
    <property type="match status" value="1"/>
</dbReference>
<keyword evidence="6" id="KW-1185">Reference proteome</keyword>
<dbReference type="Gene3D" id="2.40.30.170">
    <property type="match status" value="1"/>
</dbReference>
<keyword evidence="4" id="KW-0732">Signal</keyword>
<evidence type="ECO:0000313" key="5">
    <source>
        <dbReference type="EMBL" id="PWK16079.1"/>
    </source>
</evidence>
<comment type="subcellular location">
    <subcellularLocation>
        <location evidence="1">Cell envelope</location>
    </subcellularLocation>
</comment>
<evidence type="ECO:0000313" key="6">
    <source>
        <dbReference type="Proteomes" id="UP000245489"/>
    </source>
</evidence>
<proteinExistence type="predicted"/>
<feature type="coiled-coil region" evidence="3">
    <location>
        <begin position="105"/>
        <end position="170"/>
    </location>
</feature>
<organism evidence="5 6">
    <name type="scientific">Arcicella aurantiaca</name>
    <dbReference type="NCBI Taxonomy" id="591202"/>
    <lineage>
        <taxon>Bacteria</taxon>
        <taxon>Pseudomonadati</taxon>
        <taxon>Bacteroidota</taxon>
        <taxon>Cytophagia</taxon>
        <taxon>Cytophagales</taxon>
        <taxon>Flectobacillaceae</taxon>
        <taxon>Arcicella</taxon>
    </lineage>
</organism>